<keyword evidence="4" id="KW-0808">Transferase</keyword>
<dbReference type="InterPro" id="IPR000073">
    <property type="entry name" value="AB_hydrolase_1"/>
</dbReference>
<evidence type="ECO:0000313" key="14">
    <source>
        <dbReference type="EMBL" id="CAI3971438.1"/>
    </source>
</evidence>
<keyword evidence="2" id="KW-1003">Cell membrane</keyword>
<evidence type="ECO:0000256" key="3">
    <source>
        <dbReference type="ARBA" id="ARBA00022516"/>
    </source>
</evidence>
<feature type="transmembrane region" description="Helical" evidence="12">
    <location>
        <begin position="6"/>
        <end position="24"/>
    </location>
</feature>
<proteinExistence type="predicted"/>
<dbReference type="GO" id="GO:0005886">
    <property type="term" value="C:plasma membrane"/>
    <property type="evidence" value="ECO:0007669"/>
    <property type="project" value="UniProtKB-SubCell"/>
</dbReference>
<dbReference type="Pfam" id="PF13396">
    <property type="entry name" value="PLDc_N"/>
    <property type="match status" value="1"/>
</dbReference>
<dbReference type="GO" id="GO:0032049">
    <property type="term" value="P:cardiolipin biosynthetic process"/>
    <property type="evidence" value="ECO:0007669"/>
    <property type="project" value="InterPro"/>
</dbReference>
<dbReference type="GO" id="GO:0008808">
    <property type="term" value="F:cardiolipin synthase activity"/>
    <property type="evidence" value="ECO:0007669"/>
    <property type="project" value="InterPro"/>
</dbReference>
<dbReference type="InterPro" id="IPR029058">
    <property type="entry name" value="AB_hydrolase_fold"/>
</dbReference>
<reference evidence="15 16" key="2">
    <citation type="submission" date="2024-05" db="EMBL/GenBank/DDBJ databases">
        <authorList>
            <person name="Chen Y."/>
            <person name="Shah S."/>
            <person name="Dougan E. K."/>
            <person name="Thang M."/>
            <person name="Chan C."/>
        </authorList>
    </citation>
    <scope>NUCLEOTIDE SEQUENCE [LARGE SCALE GENOMIC DNA]</scope>
</reference>
<dbReference type="InterPro" id="IPR025202">
    <property type="entry name" value="PLD-like_dom"/>
</dbReference>
<dbReference type="SMART" id="SM00155">
    <property type="entry name" value="PLDc"/>
    <property type="match status" value="2"/>
</dbReference>
<dbReference type="EMBL" id="CAMXCT020000001">
    <property type="protein sequence ID" value="CAL1124813.1"/>
    <property type="molecule type" value="Genomic_DNA"/>
</dbReference>
<keyword evidence="9 12" id="KW-0472">Membrane</keyword>
<feature type="transmembrane region" description="Helical" evidence="12">
    <location>
        <begin position="36"/>
        <end position="54"/>
    </location>
</feature>
<evidence type="ECO:0000256" key="4">
    <source>
        <dbReference type="ARBA" id="ARBA00022679"/>
    </source>
</evidence>
<dbReference type="InterPro" id="IPR001736">
    <property type="entry name" value="PLipase_D/transphosphatidylase"/>
</dbReference>
<evidence type="ECO:0000256" key="2">
    <source>
        <dbReference type="ARBA" id="ARBA00022475"/>
    </source>
</evidence>
<evidence type="ECO:0000256" key="8">
    <source>
        <dbReference type="ARBA" id="ARBA00023098"/>
    </source>
</evidence>
<dbReference type="PANTHER" id="PTHR21248:SF22">
    <property type="entry name" value="PHOSPHOLIPASE D"/>
    <property type="match status" value="1"/>
</dbReference>
<evidence type="ECO:0000256" key="12">
    <source>
        <dbReference type="SAM" id="Phobius"/>
    </source>
</evidence>
<evidence type="ECO:0000313" key="16">
    <source>
        <dbReference type="Proteomes" id="UP001152797"/>
    </source>
</evidence>
<name>A0A9P1BFA3_9DINO</name>
<accession>A0A9P1BFA3</accession>
<evidence type="ECO:0000256" key="7">
    <source>
        <dbReference type="ARBA" id="ARBA00022989"/>
    </source>
</evidence>
<keyword evidence="3" id="KW-0444">Lipid biosynthesis</keyword>
<dbReference type="CDD" id="cd09158">
    <property type="entry name" value="PLDc_EcCLS_like_2"/>
    <property type="match status" value="1"/>
</dbReference>
<dbReference type="AlphaFoldDB" id="A0A9P1BFA3"/>
<dbReference type="Proteomes" id="UP001152797">
    <property type="component" value="Unassembled WGS sequence"/>
</dbReference>
<dbReference type="InterPro" id="IPR027379">
    <property type="entry name" value="CLS_N"/>
</dbReference>
<keyword evidence="11" id="KW-1208">Phospholipid metabolism</keyword>
<dbReference type="Pfam" id="PF12697">
    <property type="entry name" value="Abhydrolase_6"/>
    <property type="match status" value="1"/>
</dbReference>
<dbReference type="EMBL" id="CAMXCT030000001">
    <property type="protein sequence ID" value="CAL4758750.1"/>
    <property type="molecule type" value="Genomic_DNA"/>
</dbReference>
<feature type="domain" description="PLD phosphodiesterase" evidence="13">
    <location>
        <begin position="393"/>
        <end position="420"/>
    </location>
</feature>
<comment type="caution">
    <text evidence="14">The sequence shown here is derived from an EMBL/GenBank/DDBJ whole genome shotgun (WGS) entry which is preliminary data.</text>
</comment>
<evidence type="ECO:0000313" key="15">
    <source>
        <dbReference type="EMBL" id="CAL4758750.1"/>
    </source>
</evidence>
<dbReference type="PROSITE" id="PS50035">
    <property type="entry name" value="PLD"/>
    <property type="match status" value="2"/>
</dbReference>
<dbReference type="Pfam" id="PF13091">
    <property type="entry name" value="PLDc_2"/>
    <property type="match status" value="2"/>
</dbReference>
<comment type="subcellular location">
    <subcellularLocation>
        <location evidence="1">Cell membrane</location>
        <topology evidence="1">Multi-pass membrane protein</topology>
    </subcellularLocation>
</comment>
<evidence type="ECO:0000256" key="1">
    <source>
        <dbReference type="ARBA" id="ARBA00004651"/>
    </source>
</evidence>
<dbReference type="NCBIfam" id="TIGR04265">
    <property type="entry name" value="bac_cardiolipin"/>
    <property type="match status" value="1"/>
</dbReference>
<dbReference type="SUPFAM" id="SSF53474">
    <property type="entry name" value="alpha/beta-Hydrolases"/>
    <property type="match status" value="1"/>
</dbReference>
<evidence type="ECO:0000256" key="11">
    <source>
        <dbReference type="ARBA" id="ARBA00023264"/>
    </source>
</evidence>
<dbReference type="Gene3D" id="3.30.870.10">
    <property type="entry name" value="Endonuclease Chain A"/>
    <property type="match status" value="2"/>
</dbReference>
<evidence type="ECO:0000259" key="13">
    <source>
        <dbReference type="PROSITE" id="PS50035"/>
    </source>
</evidence>
<evidence type="ECO:0000256" key="5">
    <source>
        <dbReference type="ARBA" id="ARBA00022692"/>
    </source>
</evidence>
<dbReference type="InterPro" id="IPR022924">
    <property type="entry name" value="Cardiolipin_synthase"/>
</dbReference>
<organism evidence="14">
    <name type="scientific">Cladocopium goreaui</name>
    <dbReference type="NCBI Taxonomy" id="2562237"/>
    <lineage>
        <taxon>Eukaryota</taxon>
        <taxon>Sar</taxon>
        <taxon>Alveolata</taxon>
        <taxon>Dinophyceae</taxon>
        <taxon>Suessiales</taxon>
        <taxon>Symbiodiniaceae</taxon>
        <taxon>Cladocopium</taxon>
    </lineage>
</organism>
<dbReference type="Gene3D" id="3.40.50.1820">
    <property type="entry name" value="alpha/beta hydrolase"/>
    <property type="match status" value="1"/>
</dbReference>
<dbReference type="EMBL" id="CAMXCT010000001">
    <property type="protein sequence ID" value="CAI3971438.1"/>
    <property type="molecule type" value="Genomic_DNA"/>
</dbReference>
<gene>
    <name evidence="14" type="ORF">C1SCF055_LOCUS28</name>
</gene>
<keyword evidence="10" id="KW-0594">Phospholipid biosynthesis</keyword>
<dbReference type="CDD" id="cd09152">
    <property type="entry name" value="PLDc_EcCLS_like_1"/>
    <property type="match status" value="1"/>
</dbReference>
<evidence type="ECO:0000256" key="6">
    <source>
        <dbReference type="ARBA" id="ARBA00022737"/>
    </source>
</evidence>
<dbReference type="SUPFAM" id="SSF56024">
    <property type="entry name" value="Phospholipase D/nuclease"/>
    <property type="match status" value="2"/>
</dbReference>
<keyword evidence="8" id="KW-0443">Lipid metabolism</keyword>
<reference evidence="14" key="1">
    <citation type="submission" date="2022-10" db="EMBL/GenBank/DDBJ databases">
        <authorList>
            <person name="Chen Y."/>
            <person name="Dougan E. K."/>
            <person name="Chan C."/>
            <person name="Rhodes N."/>
            <person name="Thang M."/>
        </authorList>
    </citation>
    <scope>NUCLEOTIDE SEQUENCE</scope>
</reference>
<evidence type="ECO:0000256" key="9">
    <source>
        <dbReference type="ARBA" id="ARBA00023136"/>
    </source>
</evidence>
<keyword evidence="16" id="KW-1185">Reference proteome</keyword>
<sequence>MGWASILVAIHVLIEIALIFRVILRPHREPASRIAWIVVIVTVPVVGIVAYLLFGEVSIGRKRIARMRQAIESQPKFAGPVAGEEENFKPSVPEAWDHLFRVGESISGFQPVGANQATLMADSNTMVESLISDIDSATDHVHLLFYIWLADNNGCKVVEALKRAAARGVKCRAMADGLGSRLMIKSEHWRSMQAAGVHVAEALPIGNVLLRPFMGRIDLRNHRKIVVIDGRVTYCGSQNCADPEFRVKAKYAPWVDAVMRFEGPIVRQNQHLFASDWMTFVDEDLTDLLRSPIPAPQAGFPAQVIGTGPTVRYSAMPETFESLMYAARRELIVTTPYYVPNESLQEALCATARRGIETTIVFPANNDSWIVAAASRSYYWDLLDAGVKIHEYVGGLLHTKSLTIDGEVTLIGSANMDRRSFDLNYENNILFCDPRLTEAIRNRQMEYLQKSTPVTQEQVAERNLPSEPPRFRVLGAEANPAIPLQTLPAVAFTRVAKGPHWTISHSGRTVPFLRANLLAITLVLTVTCCVGCSSCPTWQAPSIPGVSQSTAAANSVYLASNPCDPAGYRKAIDERIAWYEATGDPKIAQQLSETFVALAVEADQARHSSVGGWYYLAAVYSWKTLSDGATSPALWSRASQVYCESLARVVTIAQYNGCYQPGRAMQVETPYGPVQIRLHAHEFPWQPSDFQELYPVGEYETSVITRKHRRPGYGLPIVVRRSHPTCAYIEEANLIDGLCFAATAVLTPNDDECPGTPGGIPRSATLSLYNPLNTASIEECGESLPLAADVTAPFAYHAINQGDSDFWLTSFLDPDAAADDGLFLIEPYQPGKIPVVFIHGLLSSPATWVDLANDLRAHPGFNEHYQIWAFRYSTGGPFLEAGAQLRREMGQLISMVDPQGCDAALEQIVLLGHSMGGLVARLQTFDSGCQLWNAVANRPLDQIVTDEQTRALLAEQFFFQAQTSVKRVVYLATPHLGSEWANRPIGRLASAMVRPRPGIERRHEQLIRDNPGVFSGELERGIPTSIDMLDPQSPLLRTIRCQPTACWIELDSIIGTKHIPVFEKPGDGIVPINSALFPGVESQLFVYAKHTEVHRNQDSTSEVWRILQQHLGEVSVELSEGCNTMAVGP</sequence>
<protein>
    <submittedName>
        <fullName evidence="15">Cardiolipin synthase A (CL synthase)</fullName>
    </submittedName>
</protein>
<keyword evidence="6" id="KW-0677">Repeat</keyword>
<dbReference type="PANTHER" id="PTHR21248">
    <property type="entry name" value="CARDIOLIPIN SYNTHASE"/>
    <property type="match status" value="1"/>
</dbReference>
<dbReference type="OrthoDB" id="14911at2759"/>
<evidence type="ECO:0000256" key="10">
    <source>
        <dbReference type="ARBA" id="ARBA00023209"/>
    </source>
</evidence>
<keyword evidence="5 12" id="KW-0812">Transmembrane</keyword>
<feature type="domain" description="PLD phosphodiesterase" evidence="13">
    <location>
        <begin position="217"/>
        <end position="244"/>
    </location>
</feature>
<keyword evidence="7 12" id="KW-1133">Transmembrane helix</keyword>